<dbReference type="PANTHER" id="PTHR42695">
    <property type="entry name" value="GLUTAMINE AMIDOTRANSFERASE YLR126C-RELATED"/>
    <property type="match status" value="1"/>
</dbReference>
<keyword evidence="3" id="KW-1185">Reference proteome</keyword>
<dbReference type="InterPro" id="IPR029062">
    <property type="entry name" value="Class_I_gatase-like"/>
</dbReference>
<dbReference type="PROSITE" id="PS51273">
    <property type="entry name" value="GATASE_TYPE_1"/>
    <property type="match status" value="1"/>
</dbReference>
<dbReference type="PANTHER" id="PTHR42695:SF5">
    <property type="entry name" value="GLUTAMINE AMIDOTRANSFERASE YLR126C-RELATED"/>
    <property type="match status" value="1"/>
</dbReference>
<dbReference type="EMBL" id="CP091512">
    <property type="protein sequence ID" value="UOO92933.1"/>
    <property type="molecule type" value="Genomic_DNA"/>
</dbReference>
<gene>
    <name evidence="2" type="ORF">LVJ81_02520</name>
</gene>
<dbReference type="InterPro" id="IPR017926">
    <property type="entry name" value="GATASE"/>
</dbReference>
<evidence type="ECO:0000259" key="1">
    <source>
        <dbReference type="Pfam" id="PF00117"/>
    </source>
</evidence>
<dbReference type="SUPFAM" id="SSF52317">
    <property type="entry name" value="Class I glutamine amidotransferase-like"/>
    <property type="match status" value="1"/>
</dbReference>
<dbReference type="Gene3D" id="3.40.50.880">
    <property type="match status" value="1"/>
</dbReference>
<dbReference type="InterPro" id="IPR044992">
    <property type="entry name" value="ChyE-like"/>
</dbReference>
<protein>
    <submittedName>
        <fullName evidence="2">Type 1 glutamine amidotransferase</fullName>
    </submittedName>
</protein>
<keyword evidence="2" id="KW-0315">Glutamine amidotransferase</keyword>
<accession>A0ABY4EB00</accession>
<dbReference type="Proteomes" id="UP000832034">
    <property type="component" value="Chromosome"/>
</dbReference>
<name>A0ABY4EB00_VITST</name>
<dbReference type="Pfam" id="PF00117">
    <property type="entry name" value="GATase"/>
    <property type="match status" value="1"/>
</dbReference>
<feature type="domain" description="Glutamine amidotransferase" evidence="1">
    <location>
        <begin position="42"/>
        <end position="188"/>
    </location>
</feature>
<evidence type="ECO:0000313" key="3">
    <source>
        <dbReference type="Proteomes" id="UP000832034"/>
    </source>
</evidence>
<sequence>MKTHIHIAVLEMGILPEALEEKHGHFFSMIQTWLGAAAQEAMVEISFQRFSICNRDDLPQAEAFDAYVISGSKHSVYEDLPWIHDSKLFLNELRHKNIPMFGICFGHQLMAEAFGGKVEKSSKGWGFGTDTYQFADGQSQEVLVVHQDQVVVLPETAHVIGQSAHCEYGALEYDFAAKSTQFHPEFNPALVQDLLLQYQDTVGIDQAQAALAHLPSACLNNQAFAQEVIAFFQTNLANLSCANRSQ</sequence>
<reference evidence="2" key="2">
    <citation type="journal article" date="2022" name="Res Sq">
        <title>Evolution of multicellular longitudinally dividing oral cavity symbionts (Neisseriaceae).</title>
        <authorList>
            <person name="Nyongesa S."/>
            <person name="Weber P."/>
            <person name="Bernet E."/>
            <person name="Pullido F."/>
            <person name="Nieckarz M."/>
            <person name="Delaby M."/>
            <person name="Nieves C."/>
            <person name="Viehboeck T."/>
            <person name="Krause N."/>
            <person name="Rivera-Millot A."/>
            <person name="Nakamura A."/>
            <person name="Vischer N."/>
            <person name="VanNieuwenhze M."/>
            <person name="Brun Y."/>
            <person name="Cava F."/>
            <person name="Bulgheresi S."/>
            <person name="Veyrier F."/>
        </authorList>
    </citation>
    <scope>NUCLEOTIDE SEQUENCE</scope>
    <source>
        <strain evidence="2">SAG 1488-6</strain>
    </source>
</reference>
<dbReference type="CDD" id="cd01741">
    <property type="entry name" value="GATase1_1"/>
    <property type="match status" value="1"/>
</dbReference>
<organism evidence="2 3">
    <name type="scientific">Vitreoscilla stercoraria</name>
    <dbReference type="NCBI Taxonomy" id="61"/>
    <lineage>
        <taxon>Bacteria</taxon>
        <taxon>Pseudomonadati</taxon>
        <taxon>Pseudomonadota</taxon>
        <taxon>Betaproteobacteria</taxon>
        <taxon>Neisseriales</taxon>
        <taxon>Neisseriaceae</taxon>
        <taxon>Vitreoscilla</taxon>
    </lineage>
</organism>
<proteinExistence type="predicted"/>
<reference evidence="2" key="1">
    <citation type="submission" date="2021-12" db="EMBL/GenBank/DDBJ databases">
        <authorList>
            <person name="Veyrier F.J."/>
        </authorList>
    </citation>
    <scope>NUCLEOTIDE SEQUENCE</scope>
    <source>
        <strain evidence="2">SAG 1488-6</strain>
    </source>
</reference>
<evidence type="ECO:0000313" key="2">
    <source>
        <dbReference type="EMBL" id="UOO92933.1"/>
    </source>
</evidence>